<dbReference type="EMBL" id="CAJPEV010000164">
    <property type="protein sequence ID" value="CAG0881665.1"/>
    <property type="molecule type" value="Genomic_DNA"/>
</dbReference>
<dbReference type="FunFam" id="1.10.10.10:FF:000177">
    <property type="entry name" value="Transcription initiation factor IIE subunit beta"/>
    <property type="match status" value="1"/>
</dbReference>
<evidence type="ECO:0000259" key="9">
    <source>
        <dbReference type="PROSITE" id="PS51351"/>
    </source>
</evidence>
<keyword evidence="2 7" id="KW-0805">Transcription regulation</keyword>
<comment type="subunit">
    <text evidence="7">Tetramer of two alpha and two beta chains.</text>
</comment>
<dbReference type="InterPro" id="IPR016656">
    <property type="entry name" value="TFIIE-bsu"/>
</dbReference>
<keyword evidence="4 7" id="KW-0804">Transcription</keyword>
<feature type="compositionally biased region" description="Basic and acidic residues" evidence="8">
    <location>
        <begin position="1"/>
        <end position="11"/>
    </location>
</feature>
<feature type="domain" description="TFIIE beta" evidence="9">
    <location>
        <begin position="56"/>
        <end position="133"/>
    </location>
</feature>
<evidence type="ECO:0000256" key="1">
    <source>
        <dbReference type="ARBA" id="ARBA00004123"/>
    </source>
</evidence>
<organism evidence="10">
    <name type="scientific">Darwinula stevensoni</name>
    <dbReference type="NCBI Taxonomy" id="69355"/>
    <lineage>
        <taxon>Eukaryota</taxon>
        <taxon>Metazoa</taxon>
        <taxon>Ecdysozoa</taxon>
        <taxon>Arthropoda</taxon>
        <taxon>Crustacea</taxon>
        <taxon>Oligostraca</taxon>
        <taxon>Ostracoda</taxon>
        <taxon>Podocopa</taxon>
        <taxon>Podocopida</taxon>
        <taxon>Darwinulocopina</taxon>
        <taxon>Darwinuloidea</taxon>
        <taxon>Darwinulidae</taxon>
        <taxon>Darwinula</taxon>
    </lineage>
</organism>
<dbReference type="OrthoDB" id="5323195at2759"/>
<evidence type="ECO:0000313" key="11">
    <source>
        <dbReference type="Proteomes" id="UP000677054"/>
    </source>
</evidence>
<dbReference type="PIRSF" id="PIRSF016398">
    <property type="entry name" value="TFIIE-beta"/>
    <property type="match status" value="1"/>
</dbReference>
<keyword evidence="5 7" id="KW-0539">Nucleus</keyword>
<evidence type="ECO:0000256" key="3">
    <source>
        <dbReference type="ARBA" id="ARBA00023125"/>
    </source>
</evidence>
<dbReference type="PANTHER" id="PTHR12716:SF8">
    <property type="entry name" value="TRANSCRIPTION INITIATION FACTOR IIE SUBUNIT BETA"/>
    <property type="match status" value="1"/>
</dbReference>
<dbReference type="SUPFAM" id="SSF46785">
    <property type="entry name" value="Winged helix' DNA-binding domain"/>
    <property type="match status" value="1"/>
</dbReference>
<dbReference type="AlphaFoldDB" id="A0A7R8X2N7"/>
<dbReference type="CDD" id="cd07977">
    <property type="entry name" value="TFIIE_beta_winged_helix"/>
    <property type="match status" value="1"/>
</dbReference>
<evidence type="ECO:0000256" key="4">
    <source>
        <dbReference type="ARBA" id="ARBA00023163"/>
    </source>
</evidence>
<comment type="similarity">
    <text evidence="7">Belongs to the TFIIE beta subunit family.</text>
</comment>
<dbReference type="InterPro" id="IPR040501">
    <property type="entry name" value="TFA2_Winged_2"/>
</dbReference>
<evidence type="ECO:0000256" key="7">
    <source>
        <dbReference type="PIRNR" id="PIRNR016398"/>
    </source>
</evidence>
<dbReference type="Gene3D" id="1.10.10.10">
    <property type="entry name" value="Winged helix-like DNA-binding domain superfamily/Winged helix DNA-binding domain"/>
    <property type="match status" value="1"/>
</dbReference>
<comment type="subcellular location">
    <subcellularLocation>
        <location evidence="1 7">Nucleus</location>
    </subcellularLocation>
</comment>
<keyword evidence="11" id="KW-1185">Reference proteome</keyword>
<dbReference type="PROSITE" id="PS51351">
    <property type="entry name" value="TFIIE_BETA_C"/>
    <property type="match status" value="1"/>
</dbReference>
<keyword evidence="3 7" id="KW-0238">DNA-binding</keyword>
<dbReference type="Pfam" id="PF18121">
    <property type="entry name" value="TFA2_Winged_2"/>
    <property type="match status" value="1"/>
</dbReference>
<evidence type="ECO:0000256" key="2">
    <source>
        <dbReference type="ARBA" id="ARBA00023015"/>
    </source>
</evidence>
<dbReference type="GO" id="GO:0001097">
    <property type="term" value="F:TFIIH-class transcription factor complex binding"/>
    <property type="evidence" value="ECO:0007669"/>
    <property type="project" value="TreeGrafter"/>
</dbReference>
<sequence length="274" mass="30800">MDPALKKEHAAFKKRALATPSVEKKKAKSGHASAGVGGENRKKASAPASAPVSVLSYKGLAGSSQYRFTVLARIVKFMKQRHLEGDAYPLTLEQILDETSQLDWLLTEALKSNPKIEEVSDGAFVFKPPYKIENKKSLLSLLKKHDLKGFGGILLEDIQESLPKSDKCLKQLGSEVLYVTRPIDKKQIVFYNDRSADFAVDEEFQKLWRSVAVDGIDDKKIEEYLEKHGIRFMQDNGAKKAGPILKRKKGANRKKVFKKPRDNEHLGDILETYE</sequence>
<dbReference type="GO" id="GO:0003677">
    <property type="term" value="F:DNA binding"/>
    <property type="evidence" value="ECO:0007669"/>
    <property type="project" value="UniProtKB-UniRule"/>
</dbReference>
<dbReference type="Proteomes" id="UP000677054">
    <property type="component" value="Unassembled WGS sequence"/>
</dbReference>
<dbReference type="GO" id="GO:0006367">
    <property type="term" value="P:transcription initiation at RNA polymerase II promoter"/>
    <property type="evidence" value="ECO:0007669"/>
    <property type="project" value="UniProtKB-UniRule"/>
</dbReference>
<accession>A0A7R8X2N7</accession>
<dbReference type="InterPro" id="IPR036390">
    <property type="entry name" value="WH_DNA-bd_sf"/>
</dbReference>
<protein>
    <recommendedName>
        <fullName evidence="7">Transcription initiation factor IIE subunit beta</fullName>
    </recommendedName>
</protein>
<feature type="region of interest" description="Disordered" evidence="8">
    <location>
        <begin position="1"/>
        <end position="45"/>
    </location>
</feature>
<dbReference type="InterPro" id="IPR003166">
    <property type="entry name" value="TFIIE_bsu_DNA-bd"/>
</dbReference>
<gene>
    <name evidence="10" type="ORF">DSTB1V02_LOCUS1670</name>
</gene>
<proteinExistence type="inferred from homology"/>
<evidence type="ECO:0000256" key="5">
    <source>
        <dbReference type="ARBA" id="ARBA00023242"/>
    </source>
</evidence>
<evidence type="ECO:0000256" key="6">
    <source>
        <dbReference type="ARBA" id="ARBA00025581"/>
    </source>
</evidence>
<dbReference type="InterPro" id="IPR036388">
    <property type="entry name" value="WH-like_DNA-bd_sf"/>
</dbReference>
<dbReference type="Pfam" id="PF02186">
    <property type="entry name" value="TFIIE_beta"/>
    <property type="match status" value="1"/>
</dbReference>
<evidence type="ECO:0000256" key="8">
    <source>
        <dbReference type="SAM" id="MobiDB-lite"/>
    </source>
</evidence>
<dbReference type="EMBL" id="LR899681">
    <property type="protein sequence ID" value="CAD7241689.1"/>
    <property type="molecule type" value="Genomic_DNA"/>
</dbReference>
<evidence type="ECO:0000313" key="10">
    <source>
        <dbReference type="EMBL" id="CAD7241689.1"/>
    </source>
</evidence>
<dbReference type="PANTHER" id="PTHR12716">
    <property type="entry name" value="TRANSCRIPTION INITIATION FACTOR IIE, BETA SUBUNIT"/>
    <property type="match status" value="1"/>
</dbReference>
<name>A0A7R8X2N7_9CRUS</name>
<reference evidence="10" key="1">
    <citation type="submission" date="2020-11" db="EMBL/GenBank/DDBJ databases">
        <authorList>
            <person name="Tran Van P."/>
        </authorList>
    </citation>
    <scope>NUCLEOTIDE SEQUENCE</scope>
</reference>
<comment type="function">
    <text evidence="6 7">Recruits TFIIH to the initiation complex and stimulates the RNA polymerase II C-terminal domain kinase and DNA-dependent ATPase activities of TFIIH. Both TFIIH and TFIIE are required for promoter clearance by RNA polymerase.</text>
</comment>
<dbReference type="GO" id="GO:0005673">
    <property type="term" value="C:transcription factor TFIIE complex"/>
    <property type="evidence" value="ECO:0007669"/>
    <property type="project" value="UniProtKB-UniRule"/>
</dbReference>